<evidence type="ECO:0000313" key="3">
    <source>
        <dbReference type="EMBL" id="QII09462.1"/>
    </source>
</evidence>
<proteinExistence type="predicted"/>
<dbReference type="AlphaFoldDB" id="Q1PV61"/>
<feature type="compositionally biased region" description="Basic and acidic residues" evidence="1">
    <location>
        <begin position="1"/>
        <end position="19"/>
    </location>
</feature>
<accession>Q1PV61</accession>
<reference evidence="2" key="1">
    <citation type="journal article" date="2006" name="Nature">
        <title>Deciphering the evolution and metabolism of an anammox bacterium from a community genome.</title>
        <authorList>
            <person name="Strous M."/>
            <person name="Pelletier E."/>
            <person name="Mangenot S."/>
            <person name="Rattei T."/>
            <person name="Lehner A."/>
            <person name="Taylor M.W."/>
            <person name="Horn M."/>
            <person name="Daims H."/>
            <person name="Bartol-Mavel D."/>
            <person name="Wincker P."/>
            <person name="Barbe V."/>
            <person name="Fonknechten N."/>
            <person name="Vallenet D."/>
            <person name="Segurens B."/>
            <person name="Schenowitz-Truong C."/>
            <person name="Medigue C."/>
            <person name="Collingro A."/>
            <person name="Snel B."/>
            <person name="Dutilh B.E."/>
            <person name="OpDenCamp H.J.M."/>
            <person name="vanDerDrift C."/>
            <person name="Cirpus I."/>
            <person name="vanDePas-Schoonen K.T."/>
            <person name="Harhangi H.R."/>
            <person name="vanNiftrik L."/>
            <person name="Schmid M."/>
            <person name="Keltjens J."/>
            <person name="vanDeVossenberg J."/>
            <person name="Kartal B."/>
            <person name="Meier H."/>
            <person name="Frishman D."/>
            <person name="Huynen M.A."/>
            <person name="Mewes H."/>
            <person name="Weissenbach J."/>
            <person name="Jetten M.S.M."/>
            <person name="Wagner M."/>
            <person name="LePaslier D."/>
        </authorList>
    </citation>
    <scope>NUCLEOTIDE SEQUENCE</scope>
</reference>
<organism evidence="2">
    <name type="scientific">Kuenenia stuttgartiensis</name>
    <dbReference type="NCBI Taxonomy" id="174633"/>
    <lineage>
        <taxon>Bacteria</taxon>
        <taxon>Pseudomonadati</taxon>
        <taxon>Planctomycetota</taxon>
        <taxon>Candidatus Brocadiia</taxon>
        <taxon>Candidatus Brocadiales</taxon>
        <taxon>Candidatus Brocadiaceae</taxon>
        <taxon>Candidatus Kuenenia</taxon>
    </lineage>
</organism>
<dbReference type="EMBL" id="CP049055">
    <property type="protein sequence ID" value="QII09462.1"/>
    <property type="molecule type" value="Genomic_DNA"/>
</dbReference>
<sequence>MKNSGKKGEPRRDNYDYRKTWGFQSSSSPKLSRSTPRNDKCFEHSKHLNLGFVSYFDIQY</sequence>
<name>Q1PV61_KUEST</name>
<evidence type="ECO:0000256" key="1">
    <source>
        <dbReference type="SAM" id="MobiDB-lite"/>
    </source>
</evidence>
<gene>
    <name evidence="3" type="ORF">KsCSTR_00830</name>
    <name evidence="2" type="ORF">kustc0366</name>
</gene>
<evidence type="ECO:0000313" key="4">
    <source>
        <dbReference type="Proteomes" id="UP000501926"/>
    </source>
</evidence>
<reference evidence="2" key="2">
    <citation type="submission" date="2006-01" db="EMBL/GenBank/DDBJ databases">
        <authorList>
            <person name="Genoscope"/>
        </authorList>
    </citation>
    <scope>NUCLEOTIDE SEQUENCE</scope>
</reference>
<reference evidence="3 4" key="3">
    <citation type="submission" date="2020-02" db="EMBL/GenBank/DDBJ databases">
        <title>Newly sequenced genome of strain CSTR1 showed variability in Candidatus Kuenenia stuttgartiensis genomes.</title>
        <authorList>
            <person name="Ding C."/>
            <person name="Adrian L."/>
        </authorList>
    </citation>
    <scope>NUCLEOTIDE SEQUENCE [LARGE SCALE GENOMIC DNA]</scope>
    <source>
        <strain evidence="3 4">CSTR1</strain>
    </source>
</reference>
<dbReference type="EMBL" id="CT573073">
    <property type="protein sequence ID" value="CAJ71111.1"/>
    <property type="molecule type" value="Genomic_DNA"/>
</dbReference>
<dbReference type="Proteomes" id="UP000501926">
    <property type="component" value="Chromosome"/>
</dbReference>
<feature type="compositionally biased region" description="Low complexity" evidence="1">
    <location>
        <begin position="25"/>
        <end position="34"/>
    </location>
</feature>
<protein>
    <submittedName>
        <fullName evidence="2">Uncharacterized protein</fullName>
    </submittedName>
</protein>
<evidence type="ECO:0000313" key="2">
    <source>
        <dbReference type="EMBL" id="CAJ71111.1"/>
    </source>
</evidence>
<feature type="region of interest" description="Disordered" evidence="1">
    <location>
        <begin position="1"/>
        <end position="39"/>
    </location>
</feature>